<dbReference type="InterPro" id="IPR008210">
    <property type="entry name" value="PEP_carboxykinase_N"/>
</dbReference>
<dbReference type="EC" id="4.1.1.49" evidence="3 10"/>
<feature type="binding site" evidence="10">
    <location>
        <position position="203"/>
    </location>
    <ligand>
        <name>Mn(2+)</name>
        <dbReference type="ChEBI" id="CHEBI:29035"/>
    </ligand>
</feature>
<dbReference type="InterPro" id="IPR001272">
    <property type="entry name" value="PEP_carboxykinase_ATP"/>
</dbReference>
<dbReference type="Gene3D" id="3.90.228.20">
    <property type="match status" value="1"/>
</dbReference>
<dbReference type="HAMAP" id="MF_00453">
    <property type="entry name" value="PEPCK_ATP"/>
    <property type="match status" value="1"/>
</dbReference>
<dbReference type="InterPro" id="IPR015994">
    <property type="entry name" value="PEPCK_ATP_CS"/>
</dbReference>
<evidence type="ECO:0000256" key="5">
    <source>
        <dbReference type="ARBA" id="ARBA00022741"/>
    </source>
</evidence>
<evidence type="ECO:0000256" key="1">
    <source>
        <dbReference type="ARBA" id="ARBA00004742"/>
    </source>
</evidence>
<feature type="binding site" evidence="10">
    <location>
        <begin position="239"/>
        <end position="247"/>
    </location>
    <ligand>
        <name>ATP</name>
        <dbReference type="ChEBI" id="CHEBI:30616"/>
    </ligand>
</feature>
<evidence type="ECO:0000313" key="11">
    <source>
        <dbReference type="EMBL" id="GAA4417042.1"/>
    </source>
</evidence>
<keyword evidence="8 10" id="KW-0456">Lyase</keyword>
<feature type="binding site" evidence="10">
    <location>
        <position position="325"/>
    </location>
    <ligand>
        <name>ATP</name>
        <dbReference type="ChEBI" id="CHEBI:30616"/>
    </ligand>
</feature>
<keyword evidence="12" id="KW-1185">Reference proteome</keyword>
<feature type="binding site" evidence="10">
    <location>
        <position position="197"/>
    </location>
    <ligand>
        <name>substrate</name>
    </ligand>
</feature>
<feature type="binding site" evidence="10">
    <location>
        <begin position="444"/>
        <end position="445"/>
    </location>
    <ligand>
        <name>ATP</name>
        <dbReference type="ChEBI" id="CHEBI:30616"/>
    </ligand>
</feature>
<evidence type="ECO:0000256" key="2">
    <source>
        <dbReference type="ARBA" id="ARBA00006052"/>
    </source>
</evidence>
<reference evidence="12" key="1">
    <citation type="journal article" date="2019" name="Int. J. Syst. Evol. Microbiol.">
        <title>The Global Catalogue of Microorganisms (GCM) 10K type strain sequencing project: providing services to taxonomists for standard genome sequencing and annotation.</title>
        <authorList>
            <consortium name="The Broad Institute Genomics Platform"/>
            <consortium name="The Broad Institute Genome Sequencing Center for Infectious Disease"/>
            <person name="Wu L."/>
            <person name="Ma J."/>
        </authorList>
    </citation>
    <scope>NUCLEOTIDE SEQUENCE [LARGE SCALE GENOMIC DNA]</scope>
    <source>
        <strain evidence="12">JCM 17925</strain>
    </source>
</reference>
<feature type="binding site" evidence="10">
    <location>
        <position position="450"/>
    </location>
    <ligand>
        <name>ATP</name>
        <dbReference type="ChEBI" id="CHEBI:30616"/>
    </ligand>
</feature>
<comment type="function">
    <text evidence="10">Involved in the gluconeogenesis. Catalyzes the conversion of oxaloacetate (OAA) to phosphoenolpyruvate (PEP) through direct phosphoryl transfer between the nucleoside triphosphate and OAA.</text>
</comment>
<keyword evidence="5 10" id="KW-0547">Nucleotide-binding</keyword>
<feature type="binding site" evidence="10">
    <location>
        <position position="288"/>
    </location>
    <ligand>
        <name>ATP</name>
        <dbReference type="ChEBI" id="CHEBI:30616"/>
    </ligand>
</feature>
<proteinExistence type="inferred from homology"/>
<evidence type="ECO:0000256" key="4">
    <source>
        <dbReference type="ARBA" id="ARBA00022432"/>
    </source>
</evidence>
<comment type="caution">
    <text evidence="11">The sequence shown here is derived from an EMBL/GenBank/DDBJ whole genome shotgun (WGS) entry which is preliminary data.</text>
</comment>
<gene>
    <name evidence="10 11" type="primary">pckA</name>
    <name evidence="11" type="ORF">GCM10023187_49160</name>
</gene>
<feature type="binding site" evidence="10">
    <location>
        <position position="223"/>
    </location>
    <ligand>
        <name>Mn(2+)</name>
        <dbReference type="ChEBI" id="CHEBI:29035"/>
    </ligand>
</feature>
<comment type="subcellular location">
    <subcellularLocation>
        <location evidence="10">Cytoplasm</location>
    </subcellularLocation>
</comment>
<comment type="cofactor">
    <cofactor evidence="10">
        <name>Mn(2+)</name>
        <dbReference type="ChEBI" id="CHEBI:29035"/>
    </cofactor>
    <text evidence="10">Binds 1 Mn(2+) ion per subunit.</text>
</comment>
<feature type="binding site" evidence="10">
    <location>
        <position position="223"/>
    </location>
    <ligand>
        <name>ATP</name>
        <dbReference type="ChEBI" id="CHEBI:30616"/>
    </ligand>
</feature>
<evidence type="ECO:0000313" key="12">
    <source>
        <dbReference type="Proteomes" id="UP001500936"/>
    </source>
</evidence>
<dbReference type="Pfam" id="PF01293">
    <property type="entry name" value="PEPCK_ATP"/>
    <property type="match status" value="1"/>
</dbReference>
<feature type="binding site" evidence="10">
    <location>
        <position position="203"/>
    </location>
    <ligand>
        <name>ATP</name>
        <dbReference type="ChEBI" id="CHEBI:30616"/>
    </ligand>
</feature>
<evidence type="ECO:0000256" key="7">
    <source>
        <dbReference type="ARBA" id="ARBA00022840"/>
    </source>
</evidence>
<feature type="binding site" evidence="10">
    <location>
        <position position="203"/>
    </location>
    <ligand>
        <name>substrate</name>
    </ligand>
</feature>
<protein>
    <recommendedName>
        <fullName evidence="3 10">Phosphoenolpyruvate carboxykinase (ATP)</fullName>
        <shortName evidence="10">PCK</shortName>
        <shortName evidence="10">PEP carboxykinase</shortName>
        <shortName evidence="10">PEPCK</shortName>
        <ecNumber evidence="3 10">4.1.1.49</ecNumber>
    </recommendedName>
</protein>
<dbReference type="SUPFAM" id="SSF68923">
    <property type="entry name" value="PEP carboxykinase N-terminal domain"/>
    <property type="match status" value="1"/>
</dbReference>
<keyword evidence="10" id="KW-0464">Manganese</keyword>
<dbReference type="NCBIfam" id="NF006821">
    <property type="entry name" value="PRK09344.1-3"/>
    <property type="match status" value="1"/>
</dbReference>
<sequence>MIFHETMEAPAAETAGNFAITSAERFDNLSPAELIEHAIRNGEGELADCGALVCDTGTFTGRSPKDRYIVKDDTTADTIWWGDINIPFDPAKFDALHRKMVEFLADKRVYVRYGYAGAHPDYRLNIQVYNTSAWHNLFCYNMFLRPKAEELTNFKPDFTIICIPEFKANPAEDGTTNENFAILNLTQNVILIGGTGYTGEMKKGIFSVLNYKLPAERHTLSMHASANVGQNGDTAVFFGLSGTGKTTLSADPNRKLIGDDEHGWANEGVFNFEGGCYAKVIDLSAEKEPEIYHAVRFGAILENTKFHPGTRSVDYSNKSKTENTRVSYPIHFIDNALEPSVGGIPKNIFFLTADAFGVLPPIAKLTPEQAMYHFISGYTAKVAGTEVGINEPKATFSPCFGEAFLPLHPTQYAEMLGQKMSENQTNVWLVNTGWTGGAYGTGQRIKLKYTRAMITAALNGELENVEYHNHPIFGVAVPRSCPNVPAEVLNPRDTWQDQNQYDEQARKLAKLFRENFDKYADSANEEIRSGGPIAG</sequence>
<dbReference type="PROSITE" id="PS00532">
    <property type="entry name" value="PEPCK_ATP"/>
    <property type="match status" value="1"/>
</dbReference>
<keyword evidence="7 10" id="KW-0067">ATP-binding</keyword>
<evidence type="ECO:0000256" key="8">
    <source>
        <dbReference type="ARBA" id="ARBA00023239"/>
    </source>
</evidence>
<evidence type="ECO:0000256" key="3">
    <source>
        <dbReference type="ARBA" id="ARBA00012363"/>
    </source>
</evidence>
<dbReference type="CDD" id="cd00484">
    <property type="entry name" value="PEPCK_ATP"/>
    <property type="match status" value="1"/>
</dbReference>
<dbReference type="PANTHER" id="PTHR30031:SF0">
    <property type="entry name" value="PHOSPHOENOLPYRUVATE CARBOXYKINASE (ATP)"/>
    <property type="match status" value="1"/>
</dbReference>
<organism evidence="11 12">
    <name type="scientific">Nibrella viscosa</name>
    <dbReference type="NCBI Taxonomy" id="1084524"/>
    <lineage>
        <taxon>Bacteria</taxon>
        <taxon>Pseudomonadati</taxon>
        <taxon>Bacteroidota</taxon>
        <taxon>Cytophagia</taxon>
        <taxon>Cytophagales</taxon>
        <taxon>Spirosomataceae</taxon>
        <taxon>Nibrella</taxon>
    </lineage>
</organism>
<name>A0ABP8KVY7_9BACT</name>
<dbReference type="Gene3D" id="3.40.449.10">
    <property type="entry name" value="Phosphoenolpyruvate Carboxykinase, domain 1"/>
    <property type="match status" value="1"/>
</dbReference>
<keyword evidence="10" id="KW-0963">Cytoplasm</keyword>
<comment type="pathway">
    <text evidence="1 10">Carbohydrate biosynthesis; gluconeogenesis.</text>
</comment>
<dbReference type="SUPFAM" id="SSF53795">
    <property type="entry name" value="PEP carboxykinase-like"/>
    <property type="match status" value="1"/>
</dbReference>
<dbReference type="Proteomes" id="UP001500936">
    <property type="component" value="Unassembled WGS sequence"/>
</dbReference>
<dbReference type="EMBL" id="BAABHB010000014">
    <property type="protein sequence ID" value="GAA4417042.1"/>
    <property type="molecule type" value="Genomic_DNA"/>
</dbReference>
<accession>A0ABP8KVY7</accession>
<feature type="binding site" evidence="10">
    <location>
        <position position="260"/>
    </location>
    <ligand>
        <name>Mn(2+)</name>
        <dbReference type="ChEBI" id="CHEBI:29035"/>
    </ligand>
</feature>
<dbReference type="InterPro" id="IPR013035">
    <property type="entry name" value="PEP_carboxykinase_C"/>
</dbReference>
<dbReference type="Gene3D" id="2.170.8.10">
    <property type="entry name" value="Phosphoenolpyruvate Carboxykinase, domain 2"/>
    <property type="match status" value="1"/>
</dbReference>
<evidence type="ECO:0000256" key="6">
    <source>
        <dbReference type="ARBA" id="ARBA00022793"/>
    </source>
</evidence>
<feature type="binding site" evidence="10">
    <location>
        <position position="62"/>
    </location>
    <ligand>
        <name>substrate</name>
    </ligand>
</feature>
<evidence type="ECO:0000256" key="10">
    <source>
        <dbReference type="HAMAP-Rule" id="MF_00453"/>
    </source>
</evidence>
<dbReference type="PANTHER" id="PTHR30031">
    <property type="entry name" value="PHOSPHOENOLPYRUVATE CARBOXYKINASE ATP"/>
    <property type="match status" value="1"/>
</dbReference>
<keyword evidence="10" id="KW-0479">Metal-binding</keyword>
<dbReference type="RefSeq" id="WP_345270703.1">
    <property type="nucleotide sequence ID" value="NZ_BAABHB010000014.1"/>
</dbReference>
<evidence type="ECO:0000256" key="9">
    <source>
        <dbReference type="ARBA" id="ARBA00047371"/>
    </source>
</evidence>
<comment type="similarity">
    <text evidence="2 10">Belongs to the phosphoenolpyruvate carboxykinase (ATP) family.</text>
</comment>
<feature type="binding site" evidence="10">
    <location>
        <position position="325"/>
    </location>
    <ligand>
        <name>substrate</name>
    </ligand>
</feature>
<keyword evidence="6 10" id="KW-0210">Decarboxylase</keyword>
<keyword evidence="4 10" id="KW-0312">Gluconeogenesis</keyword>
<dbReference type="NCBIfam" id="NF006820">
    <property type="entry name" value="PRK09344.1-2"/>
    <property type="match status" value="1"/>
</dbReference>
<dbReference type="PIRSF" id="PIRSF006294">
    <property type="entry name" value="PEP_crbxkin"/>
    <property type="match status" value="1"/>
</dbReference>
<comment type="catalytic activity">
    <reaction evidence="9 10">
        <text>oxaloacetate + ATP = phosphoenolpyruvate + ADP + CO2</text>
        <dbReference type="Rhea" id="RHEA:18617"/>
        <dbReference type="ChEBI" id="CHEBI:16452"/>
        <dbReference type="ChEBI" id="CHEBI:16526"/>
        <dbReference type="ChEBI" id="CHEBI:30616"/>
        <dbReference type="ChEBI" id="CHEBI:58702"/>
        <dbReference type="ChEBI" id="CHEBI:456216"/>
        <dbReference type="EC" id="4.1.1.49"/>
    </reaction>
</comment>
<dbReference type="NCBIfam" id="TIGR00224">
    <property type="entry name" value="pckA"/>
    <property type="match status" value="1"/>
</dbReference>